<keyword evidence="4 7" id="KW-0378">Hydrolase</keyword>
<keyword evidence="5 7" id="KW-0862">Zinc</keyword>
<evidence type="ECO:0000256" key="4">
    <source>
        <dbReference type="ARBA" id="ARBA00022801"/>
    </source>
</evidence>
<dbReference type="EMBL" id="LCCZ01000051">
    <property type="protein sequence ID" value="KKS41831.1"/>
    <property type="molecule type" value="Genomic_DNA"/>
</dbReference>
<feature type="binding site" evidence="7">
    <location>
        <position position="258"/>
    </location>
    <ligand>
        <name>Zn(2+)</name>
        <dbReference type="ChEBI" id="CHEBI:29105"/>
        <label>2</label>
    </ligand>
</feature>
<dbReference type="PROSITE" id="PS51432">
    <property type="entry name" value="AP_NUCLEASE_F2_4"/>
    <property type="match status" value="1"/>
</dbReference>
<dbReference type="HAMAP" id="MF_00152">
    <property type="entry name" value="Nfo"/>
    <property type="match status" value="1"/>
</dbReference>
<dbReference type="InterPro" id="IPR013022">
    <property type="entry name" value="Xyl_isomerase-like_TIM-brl"/>
</dbReference>
<evidence type="ECO:0000256" key="6">
    <source>
        <dbReference type="ARBA" id="ARBA00023204"/>
    </source>
</evidence>
<feature type="binding site" evidence="7">
    <location>
        <position position="142"/>
    </location>
    <ligand>
        <name>Zn(2+)</name>
        <dbReference type="ChEBI" id="CHEBI:29105"/>
        <label>2</label>
    </ligand>
</feature>
<feature type="binding site" evidence="7">
    <location>
        <position position="213"/>
    </location>
    <ligand>
        <name>Zn(2+)</name>
        <dbReference type="ChEBI" id="CHEBI:29105"/>
        <label>2</label>
    </ligand>
</feature>
<comment type="cofactor">
    <cofactor evidence="7">
        <name>Zn(2+)</name>
        <dbReference type="ChEBI" id="CHEBI:29105"/>
    </cofactor>
    <text evidence="7">Binds 3 Zn(2+) ions.</text>
</comment>
<dbReference type="InterPro" id="IPR036237">
    <property type="entry name" value="Xyl_isomerase-like_sf"/>
</dbReference>
<organism evidence="9 10">
    <name type="scientific">candidate division CPR1 bacterium GW2011_GWA2_42_17</name>
    <dbReference type="NCBI Taxonomy" id="1618341"/>
    <lineage>
        <taxon>Bacteria</taxon>
        <taxon>candidate division CPR1</taxon>
    </lineage>
</organism>
<comment type="function">
    <text evidence="7">Endonuclease IV plays a role in DNA repair. It cleaves phosphodiester bonds at apurinic or apyrimidinic (AP) sites, generating a 3'-hydroxyl group and a 5'-terminal sugar phosphate.</text>
</comment>
<dbReference type="CDD" id="cd00019">
    <property type="entry name" value="AP2Ec"/>
    <property type="match status" value="1"/>
</dbReference>
<evidence type="ECO:0000313" key="9">
    <source>
        <dbReference type="EMBL" id="KKS41831.1"/>
    </source>
</evidence>
<comment type="caution">
    <text evidence="9">The sequence shown here is derived from an EMBL/GenBank/DDBJ whole genome shotgun (WGS) entry which is preliminary data.</text>
</comment>
<feature type="binding site" evidence="7">
    <location>
        <position position="228"/>
    </location>
    <ligand>
        <name>Zn(2+)</name>
        <dbReference type="ChEBI" id="CHEBI:29105"/>
        <label>3</label>
    </ligand>
</feature>
<feature type="binding site" evidence="7">
    <location>
        <position position="106"/>
    </location>
    <ligand>
        <name>Zn(2+)</name>
        <dbReference type="ChEBI" id="CHEBI:29105"/>
        <label>1</label>
    </ligand>
</feature>
<dbReference type="GO" id="GO:0003677">
    <property type="term" value="F:DNA binding"/>
    <property type="evidence" value="ECO:0007669"/>
    <property type="project" value="InterPro"/>
</dbReference>
<keyword evidence="6 7" id="KW-0234">DNA repair</keyword>
<feature type="binding site" evidence="7">
    <location>
        <position position="66"/>
    </location>
    <ligand>
        <name>Zn(2+)</name>
        <dbReference type="ChEBI" id="CHEBI:29105"/>
        <label>1</label>
    </ligand>
</feature>
<keyword evidence="2 7" id="KW-0479">Metal-binding</keyword>
<evidence type="ECO:0000313" key="10">
    <source>
        <dbReference type="Proteomes" id="UP000034875"/>
    </source>
</evidence>
<dbReference type="NCBIfam" id="TIGR00587">
    <property type="entry name" value="nfo"/>
    <property type="match status" value="1"/>
</dbReference>
<keyword evidence="3 7" id="KW-0227">DNA damage</keyword>
<dbReference type="GO" id="GO:0006284">
    <property type="term" value="P:base-excision repair"/>
    <property type="evidence" value="ECO:0007669"/>
    <property type="project" value="TreeGrafter"/>
</dbReference>
<accession>A0A0G1B660</accession>
<feature type="binding site" evidence="7">
    <location>
        <position position="179"/>
    </location>
    <ligand>
        <name>Zn(2+)</name>
        <dbReference type="ChEBI" id="CHEBI:29105"/>
        <label>3</label>
    </ligand>
</feature>
<reference evidence="9 10" key="1">
    <citation type="journal article" date="2015" name="Nature">
        <title>rRNA introns, odd ribosomes, and small enigmatic genomes across a large radiation of phyla.</title>
        <authorList>
            <person name="Brown C.T."/>
            <person name="Hug L.A."/>
            <person name="Thomas B.C."/>
            <person name="Sharon I."/>
            <person name="Castelle C.J."/>
            <person name="Singh A."/>
            <person name="Wilkins M.J."/>
            <person name="Williams K.H."/>
            <person name="Banfield J.F."/>
        </authorList>
    </citation>
    <scope>NUCLEOTIDE SEQUENCE [LARGE SCALE GENOMIC DNA]</scope>
</reference>
<dbReference type="EC" id="3.1.21.2" evidence="7"/>
<dbReference type="Proteomes" id="UP000034875">
    <property type="component" value="Unassembled WGS sequence"/>
</dbReference>
<evidence type="ECO:0000256" key="5">
    <source>
        <dbReference type="ARBA" id="ARBA00022833"/>
    </source>
</evidence>
<keyword evidence="7 9" id="KW-0255">Endonuclease</keyword>
<proteinExistence type="inferred from homology"/>
<feature type="binding site" evidence="7">
    <location>
        <position position="176"/>
    </location>
    <ligand>
        <name>Zn(2+)</name>
        <dbReference type="ChEBI" id="CHEBI:29105"/>
        <label>2</label>
    </ligand>
</feature>
<dbReference type="PROSITE" id="PS00730">
    <property type="entry name" value="AP_NUCLEASE_F2_2"/>
    <property type="match status" value="1"/>
</dbReference>
<evidence type="ECO:0000256" key="2">
    <source>
        <dbReference type="ARBA" id="ARBA00022723"/>
    </source>
</evidence>
<evidence type="ECO:0000256" key="1">
    <source>
        <dbReference type="ARBA" id="ARBA00005340"/>
    </source>
</evidence>
<dbReference type="PANTHER" id="PTHR21445:SF0">
    <property type="entry name" value="APURINIC-APYRIMIDINIC ENDONUCLEASE"/>
    <property type="match status" value="1"/>
</dbReference>
<protein>
    <recommendedName>
        <fullName evidence="7">Probable endonuclease 4</fullName>
        <ecNumber evidence="7">3.1.21.2</ecNumber>
    </recommendedName>
    <alternativeName>
        <fullName evidence="7">Endodeoxyribonuclease IV</fullName>
    </alternativeName>
    <alternativeName>
        <fullName evidence="7">Endonuclease IV</fullName>
    </alternativeName>
</protein>
<dbReference type="GO" id="GO:0003906">
    <property type="term" value="F:DNA-(apurinic or apyrimidinic site) endonuclease activity"/>
    <property type="evidence" value="ECO:0007669"/>
    <property type="project" value="TreeGrafter"/>
</dbReference>
<evidence type="ECO:0000256" key="7">
    <source>
        <dbReference type="HAMAP-Rule" id="MF_00152"/>
    </source>
</evidence>
<dbReference type="Gene3D" id="3.20.20.150">
    <property type="entry name" value="Divalent-metal-dependent TIM barrel enzymes"/>
    <property type="match status" value="1"/>
</dbReference>
<sequence>MYFGAHISIAKNILEAPKRAKDLGCEVFQIFTRSPQGGPTLEISEETGKKFRTECEKYGLADYVVHTPYFINLGSKSNRIFYGSVSAIRQELERASLLGAKYVMTHLGSGKDLGRVKGIEQTIKGLKKIMENYNGKTELLIENSAGAGEIIGDQFEEIAEILNAVDHKKLSGVCFDTCHAFTSGYDLRAPETVSRTFEEFDKTIGLDRLKWLHLNDSKFDISNHKDRHEHIGKGFISLEGFRMIVNFPNFKNLGGVIETPPDGVADDIAVLKGLRK</sequence>
<feature type="binding site" evidence="7">
    <location>
        <position position="226"/>
    </location>
    <ligand>
        <name>Zn(2+)</name>
        <dbReference type="ChEBI" id="CHEBI:29105"/>
        <label>3</label>
    </ligand>
</feature>
<comment type="catalytic activity">
    <reaction evidence="7">
        <text>Endonucleolytic cleavage to 5'-phosphooligonucleotide end-products.</text>
        <dbReference type="EC" id="3.1.21.2"/>
    </reaction>
</comment>
<dbReference type="SUPFAM" id="SSF51658">
    <property type="entry name" value="Xylose isomerase-like"/>
    <property type="match status" value="1"/>
</dbReference>
<comment type="similarity">
    <text evidence="1 7">Belongs to the AP endonuclease 2 family.</text>
</comment>
<evidence type="ECO:0000256" key="3">
    <source>
        <dbReference type="ARBA" id="ARBA00022763"/>
    </source>
</evidence>
<dbReference type="AlphaFoldDB" id="A0A0G1B660"/>
<dbReference type="SMART" id="SM00518">
    <property type="entry name" value="AP2Ec"/>
    <property type="match status" value="1"/>
</dbReference>
<evidence type="ECO:0000259" key="8">
    <source>
        <dbReference type="Pfam" id="PF01261"/>
    </source>
</evidence>
<gene>
    <name evidence="7" type="primary">nfo</name>
    <name evidence="9" type="ORF">UV05_C0051G0008</name>
</gene>
<keyword evidence="7" id="KW-0540">Nuclease</keyword>
<feature type="binding site" evidence="7">
    <location>
        <position position="142"/>
    </location>
    <ligand>
        <name>Zn(2+)</name>
        <dbReference type="ChEBI" id="CHEBI:29105"/>
        <label>1</label>
    </ligand>
</feature>
<dbReference type="InterPro" id="IPR018246">
    <property type="entry name" value="AP_endonuc_F2_Zn_BS"/>
</dbReference>
<dbReference type="FunFam" id="3.20.20.150:FF:000001">
    <property type="entry name" value="Probable endonuclease 4"/>
    <property type="match status" value="1"/>
</dbReference>
<dbReference type="GO" id="GO:0008081">
    <property type="term" value="F:phosphoric diester hydrolase activity"/>
    <property type="evidence" value="ECO:0007669"/>
    <property type="project" value="TreeGrafter"/>
</dbReference>
<dbReference type="PATRIC" id="fig|1618341.3.peg.683"/>
<dbReference type="Pfam" id="PF01261">
    <property type="entry name" value="AP_endonuc_2"/>
    <property type="match status" value="1"/>
</dbReference>
<dbReference type="InterPro" id="IPR001719">
    <property type="entry name" value="AP_endonuc_2"/>
</dbReference>
<name>A0A0G1B660_9BACT</name>
<dbReference type="GO" id="GO:0008270">
    <property type="term" value="F:zinc ion binding"/>
    <property type="evidence" value="ECO:0007669"/>
    <property type="project" value="UniProtKB-UniRule"/>
</dbReference>
<feature type="domain" description="Xylose isomerase-like TIM barrel" evidence="8">
    <location>
        <begin position="18"/>
        <end position="272"/>
    </location>
</feature>
<dbReference type="GO" id="GO:0008833">
    <property type="term" value="F:deoxyribonuclease IV (phage-T4-induced) activity"/>
    <property type="evidence" value="ECO:0007669"/>
    <property type="project" value="UniProtKB-UniRule"/>
</dbReference>
<dbReference type="PANTHER" id="PTHR21445">
    <property type="entry name" value="ENDONUCLEASE IV ENDODEOXYRIBONUCLEASE IV"/>
    <property type="match status" value="1"/>
</dbReference>